<accession>A0ABT5F843</accession>
<reference evidence="1 2" key="1">
    <citation type="submission" date="2022-11" db="EMBL/GenBank/DDBJ databases">
        <title>Minimal conservation of predation-associated metabolite biosynthetic gene clusters underscores biosynthetic potential of Myxococcota including descriptions for ten novel species: Archangium lansinium sp. nov., Myxococcus landrumus sp. nov., Nannocystis bai.</title>
        <authorList>
            <person name="Ahearne A."/>
            <person name="Stevens C."/>
            <person name="Dowd S."/>
        </authorList>
    </citation>
    <scope>NUCLEOTIDE SEQUENCE [LARGE SCALE GENOMIC DNA]</scope>
    <source>
        <strain evidence="1 2">RJM3</strain>
    </source>
</reference>
<comment type="caution">
    <text evidence="1">The sequence shown here is derived from an EMBL/GenBank/DDBJ whole genome shotgun (WGS) entry which is preliminary data.</text>
</comment>
<proteinExistence type="predicted"/>
<organism evidence="1 2">
    <name type="scientific">Polyangium mundeleinium</name>
    <dbReference type="NCBI Taxonomy" id="2995306"/>
    <lineage>
        <taxon>Bacteria</taxon>
        <taxon>Pseudomonadati</taxon>
        <taxon>Myxococcota</taxon>
        <taxon>Polyangia</taxon>
        <taxon>Polyangiales</taxon>
        <taxon>Polyangiaceae</taxon>
        <taxon>Polyangium</taxon>
    </lineage>
</organism>
<keyword evidence="2" id="KW-1185">Reference proteome</keyword>
<dbReference type="Proteomes" id="UP001221411">
    <property type="component" value="Unassembled WGS sequence"/>
</dbReference>
<dbReference type="EMBL" id="JAQNDO010000001">
    <property type="protein sequence ID" value="MDC0749322.1"/>
    <property type="molecule type" value="Genomic_DNA"/>
</dbReference>
<dbReference type="RefSeq" id="WP_271929045.1">
    <property type="nucleotide sequence ID" value="NZ_JAQNDO010000001.1"/>
</dbReference>
<gene>
    <name evidence="1" type="ORF">POL67_48790</name>
</gene>
<name>A0ABT5F843_9BACT</name>
<sequence>MELNLAEGIDNHGGTKPLTLASTRWVTLSTLQVSIWARYRKGKAPWLALLFVAHVYYWPLSRRGDSSFSRQGRFGGP</sequence>
<protein>
    <submittedName>
        <fullName evidence="1">Uncharacterized protein</fullName>
    </submittedName>
</protein>
<evidence type="ECO:0000313" key="1">
    <source>
        <dbReference type="EMBL" id="MDC0749322.1"/>
    </source>
</evidence>
<evidence type="ECO:0000313" key="2">
    <source>
        <dbReference type="Proteomes" id="UP001221411"/>
    </source>
</evidence>